<proteinExistence type="predicted"/>
<keyword evidence="7" id="KW-1185">Reference proteome</keyword>
<dbReference type="SUPFAM" id="SSF54160">
    <property type="entry name" value="Chromo domain-like"/>
    <property type="match status" value="1"/>
</dbReference>
<feature type="region of interest" description="Disordered" evidence="4">
    <location>
        <begin position="355"/>
        <end position="375"/>
    </location>
</feature>
<protein>
    <submittedName>
        <fullName evidence="6">Chromo domain-containing protein</fullName>
    </submittedName>
</protein>
<dbReference type="Gene3D" id="2.40.50.40">
    <property type="match status" value="1"/>
</dbReference>
<evidence type="ECO:0000256" key="1">
    <source>
        <dbReference type="ARBA" id="ARBA00004123"/>
    </source>
</evidence>
<evidence type="ECO:0000256" key="2">
    <source>
        <dbReference type="ARBA" id="ARBA00011353"/>
    </source>
</evidence>
<dbReference type="InterPro" id="IPR000953">
    <property type="entry name" value="Chromo/chromo_shadow_dom"/>
</dbReference>
<dbReference type="InterPro" id="IPR016197">
    <property type="entry name" value="Chromo-like_dom_sf"/>
</dbReference>
<sequence length="375" mass="40922">MPYSTSDESDAQDEDVVLRVESDLFSIVGVAENDGDIDSSQPDSEASHPSEMELIPKPAFKRRGKQPKNSTPAKLGRAAKKKSPLTSALTVVRMTQSEDESDVESNDSDVDHGAGNDFVESFPNISELQPRASKALTVVPKKRGRPAKDQAAEQAAEANASPKKKKKKKKKNKRARTSNKVIVNDDDDAEKQNVQSLDRTQSKVALNSAPQGSNALQSSNADTEAATPGRPSRAAAKSAKTSITAQTASNPIRNLRSHNAHIDQKTKQLYRDSVASPTASKGKKGIAKPVGRGRPRKQSKQSHFEVEELVGSKMGEDGTVRYCVKWLGYSDSENTWEPMENLRGCMDLVFEFDQKQQAKSKTKTKAKSKAKSKKN</sequence>
<feature type="compositionally biased region" description="Polar residues" evidence="4">
    <location>
        <begin position="84"/>
        <end position="95"/>
    </location>
</feature>
<reference evidence="6 7" key="1">
    <citation type="submission" date="2024-02" db="EMBL/GenBank/DDBJ databases">
        <title>First draft genome assembly of two strains of Seiridium cardinale.</title>
        <authorList>
            <person name="Emiliani G."/>
            <person name="Scali E."/>
        </authorList>
    </citation>
    <scope>NUCLEOTIDE SEQUENCE [LARGE SCALE GENOMIC DNA]</scope>
    <source>
        <strain evidence="6 7">BM-138-000479</strain>
    </source>
</reference>
<keyword evidence="3" id="KW-0539">Nucleus</keyword>
<dbReference type="InterPro" id="IPR023780">
    <property type="entry name" value="Chromo_domain"/>
</dbReference>
<evidence type="ECO:0000259" key="5">
    <source>
        <dbReference type="PROSITE" id="PS50013"/>
    </source>
</evidence>
<feature type="compositionally biased region" description="Low complexity" evidence="4">
    <location>
        <begin position="234"/>
        <end position="249"/>
    </location>
</feature>
<dbReference type="PROSITE" id="PS00598">
    <property type="entry name" value="CHROMO_1"/>
    <property type="match status" value="1"/>
</dbReference>
<feature type="compositionally biased region" description="Polar residues" evidence="4">
    <location>
        <begin position="192"/>
        <end position="222"/>
    </location>
</feature>
<evidence type="ECO:0000256" key="4">
    <source>
        <dbReference type="SAM" id="MobiDB-lite"/>
    </source>
</evidence>
<dbReference type="SMART" id="SM00298">
    <property type="entry name" value="CHROMO"/>
    <property type="match status" value="1"/>
</dbReference>
<accession>A0ABR2XNP7</accession>
<comment type="caution">
    <text evidence="6">The sequence shown here is derived from an EMBL/GenBank/DDBJ whole genome shotgun (WGS) entry which is preliminary data.</text>
</comment>
<comment type="subunit">
    <text evidence="2">Component of the NuA4 histone acetyltransferase complex.</text>
</comment>
<dbReference type="PANTHER" id="PTHR22812">
    <property type="entry name" value="CHROMOBOX PROTEIN"/>
    <property type="match status" value="1"/>
</dbReference>
<dbReference type="Pfam" id="PF00385">
    <property type="entry name" value="Chromo"/>
    <property type="match status" value="1"/>
</dbReference>
<name>A0ABR2XNP7_9PEZI</name>
<organism evidence="6 7">
    <name type="scientific">Seiridium cardinale</name>
    <dbReference type="NCBI Taxonomy" id="138064"/>
    <lineage>
        <taxon>Eukaryota</taxon>
        <taxon>Fungi</taxon>
        <taxon>Dikarya</taxon>
        <taxon>Ascomycota</taxon>
        <taxon>Pezizomycotina</taxon>
        <taxon>Sordariomycetes</taxon>
        <taxon>Xylariomycetidae</taxon>
        <taxon>Amphisphaeriales</taxon>
        <taxon>Sporocadaceae</taxon>
        <taxon>Seiridium</taxon>
    </lineage>
</organism>
<evidence type="ECO:0000256" key="3">
    <source>
        <dbReference type="ARBA" id="ARBA00023242"/>
    </source>
</evidence>
<dbReference type="InterPro" id="IPR017956">
    <property type="entry name" value="AT_hook_DNA-bd_motif"/>
</dbReference>
<feature type="compositionally biased region" description="Acidic residues" evidence="4">
    <location>
        <begin position="97"/>
        <end position="108"/>
    </location>
</feature>
<evidence type="ECO:0000313" key="6">
    <source>
        <dbReference type="EMBL" id="KAK9775423.1"/>
    </source>
</evidence>
<gene>
    <name evidence="6" type="ORF">SCAR479_07812</name>
</gene>
<dbReference type="Proteomes" id="UP001465668">
    <property type="component" value="Unassembled WGS sequence"/>
</dbReference>
<dbReference type="EMBL" id="JARVKM010000034">
    <property type="protein sequence ID" value="KAK9775423.1"/>
    <property type="molecule type" value="Genomic_DNA"/>
</dbReference>
<dbReference type="PROSITE" id="PS50013">
    <property type="entry name" value="CHROMO_2"/>
    <property type="match status" value="1"/>
</dbReference>
<evidence type="ECO:0000313" key="7">
    <source>
        <dbReference type="Proteomes" id="UP001465668"/>
    </source>
</evidence>
<dbReference type="CDD" id="cd00024">
    <property type="entry name" value="CD_CSD"/>
    <property type="match status" value="1"/>
</dbReference>
<feature type="compositionally biased region" description="Basic residues" evidence="4">
    <location>
        <begin position="162"/>
        <end position="177"/>
    </location>
</feature>
<feature type="compositionally biased region" description="Basic residues" evidence="4">
    <location>
        <begin position="358"/>
        <end position="375"/>
    </location>
</feature>
<comment type="subcellular location">
    <subcellularLocation>
        <location evidence="1">Nucleus</location>
    </subcellularLocation>
</comment>
<dbReference type="SMART" id="SM00384">
    <property type="entry name" value="AT_hook"/>
    <property type="match status" value="2"/>
</dbReference>
<dbReference type="InterPro" id="IPR023779">
    <property type="entry name" value="Chromodomain_CS"/>
</dbReference>
<feature type="compositionally biased region" description="Basic residues" evidence="4">
    <location>
        <begin position="281"/>
        <end position="300"/>
    </location>
</feature>
<dbReference type="InterPro" id="IPR051219">
    <property type="entry name" value="Heterochromatin_chromo-domain"/>
</dbReference>
<feature type="domain" description="Chromo" evidence="5">
    <location>
        <begin position="304"/>
        <end position="364"/>
    </location>
</feature>
<feature type="compositionally biased region" description="Basic and acidic residues" evidence="4">
    <location>
        <begin position="260"/>
        <end position="270"/>
    </location>
</feature>
<feature type="region of interest" description="Disordered" evidence="4">
    <location>
        <begin position="31"/>
        <end position="303"/>
    </location>
</feature>